<organism evidence="5">
    <name type="scientific">Candidatus Moduliflexus flocculans</name>
    <dbReference type="NCBI Taxonomy" id="1499966"/>
    <lineage>
        <taxon>Bacteria</taxon>
        <taxon>Candidatus Moduliflexota</taxon>
        <taxon>Candidatus Moduliflexia</taxon>
        <taxon>Candidatus Moduliflexales</taxon>
        <taxon>Candidatus Moduliflexaceae</taxon>
    </lineage>
</organism>
<dbReference type="InterPro" id="IPR011042">
    <property type="entry name" value="6-blade_b-propeller_TolB-like"/>
</dbReference>
<dbReference type="InterPro" id="IPR013658">
    <property type="entry name" value="SGL"/>
</dbReference>
<dbReference type="Proteomes" id="UP000030700">
    <property type="component" value="Unassembled WGS sequence"/>
</dbReference>
<dbReference type="Pfam" id="PF08450">
    <property type="entry name" value="SGL"/>
    <property type="match status" value="1"/>
</dbReference>
<feature type="active site" description="Proton donor/acceptor" evidence="2">
    <location>
        <position position="198"/>
    </location>
</feature>
<evidence type="ECO:0000256" key="1">
    <source>
        <dbReference type="ARBA" id="ARBA00008853"/>
    </source>
</evidence>
<feature type="binding site" evidence="3">
    <location>
        <position position="101"/>
    </location>
    <ligand>
        <name>substrate</name>
    </ligand>
</feature>
<evidence type="ECO:0000256" key="2">
    <source>
        <dbReference type="PIRSR" id="PIRSR605511-1"/>
    </source>
</evidence>
<dbReference type="GO" id="GO:0005509">
    <property type="term" value="F:calcium ion binding"/>
    <property type="evidence" value="ECO:0007669"/>
    <property type="project" value="TreeGrafter"/>
</dbReference>
<feature type="domain" description="SMP-30/Gluconolactonase/LRE-like region" evidence="4">
    <location>
        <begin position="14"/>
        <end position="256"/>
    </location>
</feature>
<keyword evidence="6" id="KW-1185">Reference proteome</keyword>
<dbReference type="AlphaFoldDB" id="A0A0S6VY31"/>
<comment type="cofactor">
    <cofactor evidence="3">
        <name>Zn(2+)</name>
        <dbReference type="ChEBI" id="CHEBI:29105"/>
    </cofactor>
    <text evidence="3">Binds 1 divalent metal cation per subunit.</text>
</comment>
<keyword evidence="3" id="KW-0479">Metal-binding</keyword>
<dbReference type="STRING" id="1499966.U14_01664"/>
<dbReference type="Gene3D" id="2.120.10.30">
    <property type="entry name" value="TolB, C-terminal domain"/>
    <property type="match status" value="1"/>
</dbReference>
<dbReference type="InterPro" id="IPR005511">
    <property type="entry name" value="SMP-30"/>
</dbReference>
<dbReference type="PANTHER" id="PTHR10907">
    <property type="entry name" value="REGUCALCIN"/>
    <property type="match status" value="1"/>
</dbReference>
<reference evidence="5" key="1">
    <citation type="journal article" date="2015" name="PeerJ">
        <title>First genomic representation of candidate bacterial phylum KSB3 points to enhanced environmental sensing as a trigger of wastewater bulking.</title>
        <authorList>
            <person name="Sekiguchi Y."/>
            <person name="Ohashi A."/>
            <person name="Parks D.H."/>
            <person name="Yamauchi T."/>
            <person name="Tyson G.W."/>
            <person name="Hugenholtz P."/>
        </authorList>
    </citation>
    <scope>NUCLEOTIDE SEQUENCE [LARGE SCALE GENOMIC DNA]</scope>
</reference>
<name>A0A0S6VY31_9BACT</name>
<dbReference type="HOGENOM" id="CLU_036110_3_1_0"/>
<sequence length="292" mass="32818">MNAVERLVPIHNEMGETPIWVEEEQAIYWVDTVTHGIFRYDPQNAQQQSFQPDLPVRALCRRAAGGWLVVTDSGLAFWNQEANTCEFIVNPYADQPDVQFNDGMIDRQGRLIVGSFNHTRLGDPDGELFRLDPDLSLHKLDSRLILSNGIGVSPDSRALYVAEMFAQKITAYDYDAATGTVSNRRTFVEIPPEHGKPDGVTVDSAGYVWTAHWDGWRVTRYDPAGKLERTIMLPVKIATCIGFGGAEMNDLYITTAWYNLTAQERQEQPWAGDLLRVKTDVRGLPEPKFASA</sequence>
<feature type="binding site" evidence="3">
    <location>
        <position position="198"/>
    </location>
    <ligand>
        <name>a divalent metal cation</name>
        <dbReference type="ChEBI" id="CHEBI:60240"/>
    </ligand>
</feature>
<dbReference type="GO" id="GO:0004341">
    <property type="term" value="F:gluconolactonase activity"/>
    <property type="evidence" value="ECO:0007669"/>
    <property type="project" value="TreeGrafter"/>
</dbReference>
<dbReference type="GO" id="GO:0019853">
    <property type="term" value="P:L-ascorbic acid biosynthetic process"/>
    <property type="evidence" value="ECO:0007669"/>
    <property type="project" value="TreeGrafter"/>
</dbReference>
<accession>A0A0S6VY31</accession>
<dbReference type="SUPFAM" id="SSF63829">
    <property type="entry name" value="Calcium-dependent phosphotriesterase"/>
    <property type="match status" value="1"/>
</dbReference>
<feature type="binding site" evidence="3">
    <location>
        <position position="148"/>
    </location>
    <ligand>
        <name>a divalent metal cation</name>
        <dbReference type="ChEBI" id="CHEBI:60240"/>
    </ligand>
</feature>
<evidence type="ECO:0000256" key="3">
    <source>
        <dbReference type="PIRSR" id="PIRSR605511-2"/>
    </source>
</evidence>
<evidence type="ECO:0000259" key="4">
    <source>
        <dbReference type="Pfam" id="PF08450"/>
    </source>
</evidence>
<proteinExistence type="inferred from homology"/>
<dbReference type="EMBL" id="DF820456">
    <property type="protein sequence ID" value="GAK50433.1"/>
    <property type="molecule type" value="Genomic_DNA"/>
</dbReference>
<dbReference type="PRINTS" id="PR01790">
    <property type="entry name" value="SMP30FAMILY"/>
</dbReference>
<protein>
    <submittedName>
        <fullName evidence="5">SMP-30/Gluconolaconase/LRE domain protein</fullName>
    </submittedName>
</protein>
<comment type="similarity">
    <text evidence="1">Belongs to the SMP-30/CGR1 family.</text>
</comment>
<feature type="binding site" evidence="3">
    <location>
        <position position="16"/>
    </location>
    <ligand>
        <name>a divalent metal cation</name>
        <dbReference type="ChEBI" id="CHEBI:60240"/>
    </ligand>
</feature>
<dbReference type="PANTHER" id="PTHR10907:SF47">
    <property type="entry name" value="REGUCALCIN"/>
    <property type="match status" value="1"/>
</dbReference>
<gene>
    <name evidence="5" type="ORF">U14_01664</name>
</gene>
<evidence type="ECO:0000313" key="5">
    <source>
        <dbReference type="EMBL" id="GAK50433.1"/>
    </source>
</evidence>
<evidence type="ECO:0000313" key="6">
    <source>
        <dbReference type="Proteomes" id="UP000030700"/>
    </source>
</evidence>
<keyword evidence="3" id="KW-0862">Zinc</keyword>